<dbReference type="Proteomes" id="UP001205105">
    <property type="component" value="Unassembled WGS sequence"/>
</dbReference>
<evidence type="ECO:0000313" key="3">
    <source>
        <dbReference type="Proteomes" id="UP001205105"/>
    </source>
</evidence>
<protein>
    <submittedName>
        <fullName evidence="2">Uncharacterized protein</fullName>
    </submittedName>
</protein>
<comment type="caution">
    <text evidence="2">The sequence shown here is derived from an EMBL/GenBank/DDBJ whole genome shotgun (WGS) entry which is preliminary data.</text>
</comment>
<gene>
    <name evidence="2" type="ORF">COHA_001412</name>
</gene>
<evidence type="ECO:0000256" key="1">
    <source>
        <dbReference type="SAM" id="MobiDB-lite"/>
    </source>
</evidence>
<dbReference type="EMBL" id="JADXDR010000022">
    <property type="protein sequence ID" value="KAI7845046.1"/>
    <property type="molecule type" value="Genomic_DNA"/>
</dbReference>
<reference evidence="2" key="1">
    <citation type="submission" date="2020-11" db="EMBL/GenBank/DDBJ databases">
        <title>Chlorella ohadii genome sequencing and assembly.</title>
        <authorList>
            <person name="Murik O."/>
            <person name="Treves H."/>
            <person name="Kedem I."/>
            <person name="Shotland Y."/>
            <person name="Kaplan A."/>
        </authorList>
    </citation>
    <scope>NUCLEOTIDE SEQUENCE</scope>
    <source>
        <strain evidence="2">1</strain>
    </source>
</reference>
<feature type="compositionally biased region" description="Low complexity" evidence="1">
    <location>
        <begin position="23"/>
        <end position="37"/>
    </location>
</feature>
<dbReference type="AlphaFoldDB" id="A0AAD5H5X9"/>
<feature type="compositionally biased region" description="Basic and acidic residues" evidence="1">
    <location>
        <begin position="47"/>
        <end position="60"/>
    </location>
</feature>
<feature type="region of interest" description="Disordered" evidence="1">
    <location>
        <begin position="17"/>
        <end position="60"/>
    </location>
</feature>
<proteinExistence type="predicted"/>
<keyword evidence="3" id="KW-1185">Reference proteome</keyword>
<evidence type="ECO:0000313" key="2">
    <source>
        <dbReference type="EMBL" id="KAI7845046.1"/>
    </source>
</evidence>
<name>A0AAD5H5X9_9CHLO</name>
<organism evidence="2 3">
    <name type="scientific">Chlorella ohadii</name>
    <dbReference type="NCBI Taxonomy" id="2649997"/>
    <lineage>
        <taxon>Eukaryota</taxon>
        <taxon>Viridiplantae</taxon>
        <taxon>Chlorophyta</taxon>
        <taxon>core chlorophytes</taxon>
        <taxon>Trebouxiophyceae</taxon>
        <taxon>Chlorellales</taxon>
        <taxon>Chlorellaceae</taxon>
        <taxon>Chlorella clade</taxon>
        <taxon>Chlorella</taxon>
    </lineage>
</organism>
<accession>A0AAD5H5X9</accession>
<sequence length="86" mass="8586">MIAAELETLGKLATKALHKKEGAPAAASPTARDAQAAGQPTSPLSPELREEEQHLLESEHGLSCQHGVAGACAACQAARASAGSGA</sequence>